<organism evidence="1 2">
    <name type="scientific">Cuscuta europaea</name>
    <name type="common">European dodder</name>
    <dbReference type="NCBI Taxonomy" id="41803"/>
    <lineage>
        <taxon>Eukaryota</taxon>
        <taxon>Viridiplantae</taxon>
        <taxon>Streptophyta</taxon>
        <taxon>Embryophyta</taxon>
        <taxon>Tracheophyta</taxon>
        <taxon>Spermatophyta</taxon>
        <taxon>Magnoliopsida</taxon>
        <taxon>eudicotyledons</taxon>
        <taxon>Gunneridae</taxon>
        <taxon>Pentapetalae</taxon>
        <taxon>asterids</taxon>
        <taxon>lamiids</taxon>
        <taxon>Solanales</taxon>
        <taxon>Convolvulaceae</taxon>
        <taxon>Cuscuteae</taxon>
        <taxon>Cuscuta</taxon>
        <taxon>Cuscuta subgen. Cuscuta</taxon>
    </lineage>
</organism>
<dbReference type="OrthoDB" id="1919613at2759"/>
<reference evidence="1" key="1">
    <citation type="submission" date="2022-07" db="EMBL/GenBank/DDBJ databases">
        <authorList>
            <person name="Macas J."/>
            <person name="Novak P."/>
            <person name="Neumann P."/>
        </authorList>
    </citation>
    <scope>NUCLEOTIDE SEQUENCE</scope>
</reference>
<dbReference type="Pfam" id="PF12298">
    <property type="entry name" value="Bot1p"/>
    <property type="match status" value="1"/>
</dbReference>
<name>A0A9P0ZCZ4_CUSEU</name>
<keyword evidence="2" id="KW-1185">Reference proteome</keyword>
<dbReference type="EMBL" id="CAMAPE010000033">
    <property type="protein sequence ID" value="CAH9095542.1"/>
    <property type="molecule type" value="Genomic_DNA"/>
</dbReference>
<dbReference type="PANTHER" id="PTHR35476:SF3">
    <property type="entry name" value="SMALL RIBOSOMAL SUBUNIT PROTEIN MS75"/>
    <property type="match status" value="1"/>
</dbReference>
<dbReference type="Proteomes" id="UP001152484">
    <property type="component" value="Unassembled WGS sequence"/>
</dbReference>
<sequence>MEVQRHCDNDEAGAMGSYLKDSKKTEMYKKHKENPGVYTIEKLAKKYRIMSQRVHTILYLKGLEEEEEKKLGHPIHSTLETFIDNNPEGHKLISHSCSIQF</sequence>
<comment type="caution">
    <text evidence="1">The sequence shown here is derived from an EMBL/GenBank/DDBJ whole genome shotgun (WGS) entry which is preliminary data.</text>
</comment>
<gene>
    <name evidence="1" type="ORF">CEURO_LOCUS13148</name>
</gene>
<dbReference type="InterPro" id="IPR052851">
    <property type="entry name" value="GCD1_mitochondrial"/>
</dbReference>
<evidence type="ECO:0000313" key="2">
    <source>
        <dbReference type="Proteomes" id="UP001152484"/>
    </source>
</evidence>
<dbReference type="AlphaFoldDB" id="A0A9P0ZCZ4"/>
<protein>
    <submittedName>
        <fullName evidence="1">Uncharacterized protein</fullName>
    </submittedName>
</protein>
<dbReference type="PANTHER" id="PTHR35476">
    <property type="entry name" value="MUCIN-LIKE PROTEIN"/>
    <property type="match status" value="1"/>
</dbReference>
<accession>A0A9P0ZCZ4</accession>
<proteinExistence type="predicted"/>
<evidence type="ECO:0000313" key="1">
    <source>
        <dbReference type="EMBL" id="CAH9095542.1"/>
    </source>
</evidence>